<feature type="domain" description="EF-hand" evidence="7">
    <location>
        <begin position="166"/>
        <end position="201"/>
    </location>
</feature>
<dbReference type="InterPro" id="IPR018247">
    <property type="entry name" value="EF_Hand_1_Ca_BS"/>
</dbReference>
<keyword evidence="9" id="KW-1185">Reference proteome</keyword>
<name>A0A0J9XEA5_GEOCN</name>
<evidence type="ECO:0000313" key="9">
    <source>
        <dbReference type="Proteomes" id="UP000242525"/>
    </source>
</evidence>
<comment type="caution">
    <text evidence="8">The sequence shown here is derived from an EMBL/GenBank/DDBJ whole genome shotgun (WGS) entry which is preliminary data.</text>
</comment>
<comment type="subcellular location">
    <subcellularLocation>
        <location evidence="1">Cytoplasm</location>
    </subcellularLocation>
</comment>
<feature type="domain" description="EF-hand" evidence="7">
    <location>
        <begin position="233"/>
        <end position="268"/>
    </location>
</feature>
<protein>
    <submittedName>
        <fullName evidence="8">Similar to Saccharomyces cerevisiae YGR058W PEF1 Penta-EF-hand protein required for polar bud growth and cell wall abscission</fullName>
    </submittedName>
</protein>
<keyword evidence="4" id="KW-0677">Repeat</keyword>
<gene>
    <name evidence="8" type="ORF">BN980_GECA12s03013g</name>
</gene>
<feature type="compositionally biased region" description="Low complexity" evidence="6">
    <location>
        <begin position="110"/>
        <end position="119"/>
    </location>
</feature>
<dbReference type="PROSITE" id="PS50222">
    <property type="entry name" value="EF_HAND_2"/>
    <property type="match status" value="3"/>
</dbReference>
<reference evidence="8" key="1">
    <citation type="submission" date="2014-03" db="EMBL/GenBank/DDBJ databases">
        <authorList>
            <person name="Casaregola S."/>
        </authorList>
    </citation>
    <scope>NUCLEOTIDE SEQUENCE [LARGE SCALE GENOMIC DNA]</scope>
    <source>
        <strain evidence="8">CLIB 918</strain>
    </source>
</reference>
<dbReference type="InterPro" id="IPR051426">
    <property type="entry name" value="Peflin/Sorcin_CaBP"/>
</dbReference>
<dbReference type="Proteomes" id="UP000242525">
    <property type="component" value="Unassembled WGS sequence"/>
</dbReference>
<organism evidence="8 9">
    <name type="scientific">Geotrichum candidum</name>
    <name type="common">Oospora lactis</name>
    <name type="synonym">Dipodascus geotrichum</name>
    <dbReference type="NCBI Taxonomy" id="1173061"/>
    <lineage>
        <taxon>Eukaryota</taxon>
        <taxon>Fungi</taxon>
        <taxon>Dikarya</taxon>
        <taxon>Ascomycota</taxon>
        <taxon>Saccharomycotina</taxon>
        <taxon>Dipodascomycetes</taxon>
        <taxon>Dipodascales</taxon>
        <taxon>Dipodascaceae</taxon>
        <taxon>Geotrichum</taxon>
    </lineage>
</organism>
<feature type="compositionally biased region" description="Low complexity" evidence="6">
    <location>
        <begin position="17"/>
        <end position="78"/>
    </location>
</feature>
<keyword evidence="3" id="KW-0479">Metal-binding</keyword>
<dbReference type="GO" id="GO:0005509">
    <property type="term" value="F:calcium ion binding"/>
    <property type="evidence" value="ECO:0007669"/>
    <property type="project" value="InterPro"/>
</dbReference>
<dbReference type="InterPro" id="IPR002048">
    <property type="entry name" value="EF_hand_dom"/>
</dbReference>
<dbReference type="Pfam" id="PF13202">
    <property type="entry name" value="EF-hand_5"/>
    <property type="match status" value="1"/>
</dbReference>
<dbReference type="Pfam" id="PF13499">
    <property type="entry name" value="EF-hand_7"/>
    <property type="match status" value="1"/>
</dbReference>
<evidence type="ECO:0000256" key="5">
    <source>
        <dbReference type="ARBA" id="ARBA00022837"/>
    </source>
</evidence>
<dbReference type="PANTHER" id="PTHR46212:SF3">
    <property type="entry name" value="GH27120P"/>
    <property type="match status" value="1"/>
</dbReference>
<dbReference type="AlphaFoldDB" id="A0A0J9XEA5"/>
<feature type="domain" description="EF-hand" evidence="7">
    <location>
        <begin position="303"/>
        <end position="340"/>
    </location>
</feature>
<dbReference type="SMART" id="SM00054">
    <property type="entry name" value="EFh"/>
    <property type="match status" value="4"/>
</dbReference>
<feature type="region of interest" description="Disordered" evidence="6">
    <location>
        <begin position="1"/>
        <end position="167"/>
    </location>
</feature>
<dbReference type="GO" id="GO:0048306">
    <property type="term" value="F:calcium-dependent protein binding"/>
    <property type="evidence" value="ECO:0007669"/>
    <property type="project" value="UniProtKB-ARBA"/>
</dbReference>
<sequence length="350" mass="39498">MNGDELPHFAPASDYLGQPQGYNQGYPQGYPQNQQQPQQPQQQQQPYGFQNQYPQAQQQRPQPQQQQPQQPQQQPQIPGGMGFGNPGYGGAPGNTSYPYSNGAGNNMYRPQTGPPQYGGAPPPGGQYGQPGYGGNPMAGGAPNVQRPPTGFNGHQQRQGGSIGGGSSRERLMTIFKNVDRDGNGSLSENELQEALINGDYTKFNPETVKLMIKMFDRNRDNSIDFEEFGYLWRYLAEWRKLFAQFDKNKNDTISFSEFKSALLAFGYTLSDQFVAHLFTQFSHDSGRERQPVISFDMFVQCCILLKQMTEQFKKFDQDRDGIITLQFEEFLGAVMKLRAMTSTNETRYYY</sequence>
<proteinExistence type="predicted"/>
<evidence type="ECO:0000259" key="7">
    <source>
        <dbReference type="PROSITE" id="PS50222"/>
    </source>
</evidence>
<accession>A0A0J9XEA5</accession>
<feature type="compositionally biased region" description="Gly residues" evidence="6">
    <location>
        <begin position="125"/>
        <end position="137"/>
    </location>
</feature>
<dbReference type="Gene3D" id="1.10.238.10">
    <property type="entry name" value="EF-hand"/>
    <property type="match status" value="1"/>
</dbReference>
<dbReference type="PANTHER" id="PTHR46212">
    <property type="entry name" value="PEFLIN"/>
    <property type="match status" value="1"/>
</dbReference>
<dbReference type="GO" id="GO:0005737">
    <property type="term" value="C:cytoplasm"/>
    <property type="evidence" value="ECO:0007669"/>
    <property type="project" value="UniProtKB-SubCell"/>
</dbReference>
<evidence type="ECO:0000256" key="6">
    <source>
        <dbReference type="SAM" id="MobiDB-lite"/>
    </source>
</evidence>
<dbReference type="Pfam" id="PF13405">
    <property type="entry name" value="EF-hand_6"/>
    <property type="match status" value="1"/>
</dbReference>
<feature type="compositionally biased region" description="Gly residues" evidence="6">
    <location>
        <begin position="79"/>
        <end position="92"/>
    </location>
</feature>
<keyword evidence="5" id="KW-0106">Calcium</keyword>
<dbReference type="SUPFAM" id="SSF47473">
    <property type="entry name" value="EF-hand"/>
    <property type="match status" value="1"/>
</dbReference>
<evidence type="ECO:0000256" key="2">
    <source>
        <dbReference type="ARBA" id="ARBA00022490"/>
    </source>
</evidence>
<keyword evidence="2" id="KW-0963">Cytoplasm</keyword>
<dbReference type="EMBL" id="CCBN010000012">
    <property type="protein sequence ID" value="CDO55830.1"/>
    <property type="molecule type" value="Genomic_DNA"/>
</dbReference>
<dbReference type="STRING" id="1173061.A0A0J9XEA5"/>
<evidence type="ECO:0000313" key="8">
    <source>
        <dbReference type="EMBL" id="CDO55830.1"/>
    </source>
</evidence>
<evidence type="ECO:0000256" key="3">
    <source>
        <dbReference type="ARBA" id="ARBA00022723"/>
    </source>
</evidence>
<feature type="compositionally biased region" description="Polar residues" evidence="6">
    <location>
        <begin position="94"/>
        <end position="104"/>
    </location>
</feature>
<dbReference type="CDD" id="cd16180">
    <property type="entry name" value="EFh_PEF_Group_I"/>
    <property type="match status" value="1"/>
</dbReference>
<evidence type="ECO:0000256" key="4">
    <source>
        <dbReference type="ARBA" id="ARBA00022737"/>
    </source>
</evidence>
<dbReference type="OrthoDB" id="186625at2759"/>
<dbReference type="InterPro" id="IPR011992">
    <property type="entry name" value="EF-hand-dom_pair"/>
</dbReference>
<dbReference type="PROSITE" id="PS00018">
    <property type="entry name" value="EF_HAND_1"/>
    <property type="match status" value="2"/>
</dbReference>
<evidence type="ECO:0000256" key="1">
    <source>
        <dbReference type="ARBA" id="ARBA00004496"/>
    </source>
</evidence>